<dbReference type="PANTHER" id="PTHR30446">
    <property type="entry name" value="RECOMBINATION PROTEIN RECR"/>
    <property type="match status" value="1"/>
</dbReference>
<evidence type="ECO:0000313" key="9">
    <source>
        <dbReference type="EMBL" id="GAU08863.1"/>
    </source>
</evidence>
<keyword evidence="10" id="KW-1185">Reference proteome</keyword>
<dbReference type="CDD" id="cd01025">
    <property type="entry name" value="TOPRIM_recR"/>
    <property type="match status" value="1"/>
</dbReference>
<dbReference type="Proteomes" id="UP000095200">
    <property type="component" value="Unassembled WGS sequence"/>
</dbReference>
<keyword evidence="1 7" id="KW-0479">Metal-binding</keyword>
<keyword evidence="5 7" id="KW-0233">DNA recombination</keyword>
<dbReference type="InterPro" id="IPR000093">
    <property type="entry name" value="DNA_Rcmb_RecR"/>
</dbReference>
<dbReference type="Pfam" id="PF21175">
    <property type="entry name" value="RecR_C"/>
    <property type="match status" value="1"/>
</dbReference>
<comment type="function">
    <text evidence="7">May play a role in DNA repair. It seems to be involved in an RecBC-independent recombinational process of DNA repair. It may act with RecF and RecO.</text>
</comment>
<keyword evidence="6 7" id="KW-0234">DNA repair</keyword>
<dbReference type="Pfam" id="PF21176">
    <property type="entry name" value="RecR_HhH"/>
    <property type="match status" value="1"/>
</dbReference>
<evidence type="ECO:0000256" key="4">
    <source>
        <dbReference type="ARBA" id="ARBA00022833"/>
    </source>
</evidence>
<sequence>MVNLPQPLQDVVERLSSLPGVGPKSALRMAMTLLKWPEPQARGLGQSILSLRENLSICSVCGSLSDSDPCSICADPRRETGQLCVVGEWDSLLVMEEAGGYGGRYFILGGLLSPLDGINPGDLELEGLRTLLAQGNIGEVILALGTTGDAEATGSYLKNMLQKEFPDIGITRLAQGIPLGAEVKYMDRNTLRQSLAYRQKI</sequence>
<dbReference type="OrthoDB" id="9802672at2"/>
<dbReference type="Gene3D" id="3.30.60.80">
    <property type="match status" value="1"/>
</dbReference>
<dbReference type="Pfam" id="PF13662">
    <property type="entry name" value="Toprim_4"/>
    <property type="match status" value="1"/>
</dbReference>
<dbReference type="HAMAP" id="MF_00017">
    <property type="entry name" value="RecR"/>
    <property type="match status" value="1"/>
</dbReference>
<dbReference type="GO" id="GO:0003677">
    <property type="term" value="F:DNA binding"/>
    <property type="evidence" value="ECO:0007669"/>
    <property type="project" value="UniProtKB-UniRule"/>
</dbReference>
<dbReference type="GO" id="GO:0006281">
    <property type="term" value="P:DNA repair"/>
    <property type="evidence" value="ECO:0007669"/>
    <property type="project" value="UniProtKB-UniRule"/>
</dbReference>
<evidence type="ECO:0000256" key="3">
    <source>
        <dbReference type="ARBA" id="ARBA00022771"/>
    </source>
</evidence>
<evidence type="ECO:0000256" key="6">
    <source>
        <dbReference type="ARBA" id="ARBA00023204"/>
    </source>
</evidence>
<dbReference type="Gene3D" id="1.10.8.420">
    <property type="entry name" value="RecR Domain 1"/>
    <property type="match status" value="1"/>
</dbReference>
<evidence type="ECO:0000256" key="5">
    <source>
        <dbReference type="ARBA" id="ARBA00023172"/>
    </source>
</evidence>
<name>A0A194AHR3_9BACT</name>
<dbReference type="AlphaFoldDB" id="A0A194AHR3"/>
<dbReference type="InterPro" id="IPR023627">
    <property type="entry name" value="Rcmb_RecR"/>
</dbReference>
<comment type="similarity">
    <text evidence="7">Belongs to the RecR family.</text>
</comment>
<dbReference type="NCBIfam" id="TIGR00615">
    <property type="entry name" value="recR"/>
    <property type="match status" value="1"/>
</dbReference>
<dbReference type="RefSeq" id="WP_069858704.1">
    <property type="nucleotide sequence ID" value="NZ_BDFE01000015.1"/>
</dbReference>
<dbReference type="SUPFAM" id="SSF111304">
    <property type="entry name" value="Recombination protein RecR"/>
    <property type="match status" value="1"/>
</dbReference>
<evidence type="ECO:0000256" key="1">
    <source>
        <dbReference type="ARBA" id="ARBA00022723"/>
    </source>
</evidence>
<dbReference type="Gene3D" id="3.40.1360.10">
    <property type="match status" value="1"/>
</dbReference>
<dbReference type="GO" id="GO:0006310">
    <property type="term" value="P:DNA recombination"/>
    <property type="evidence" value="ECO:0007669"/>
    <property type="project" value="UniProtKB-UniRule"/>
</dbReference>
<dbReference type="InterPro" id="IPR034137">
    <property type="entry name" value="TOPRIM_RecR"/>
</dbReference>
<dbReference type="GO" id="GO:0008270">
    <property type="term" value="F:zinc ion binding"/>
    <property type="evidence" value="ECO:0007669"/>
    <property type="project" value="UniProtKB-KW"/>
</dbReference>
<dbReference type="InterPro" id="IPR015967">
    <property type="entry name" value="Rcmb_RecR_Znf"/>
</dbReference>
<dbReference type="PANTHER" id="PTHR30446:SF0">
    <property type="entry name" value="RECOMBINATION PROTEIN RECR"/>
    <property type="match status" value="1"/>
</dbReference>
<evidence type="ECO:0000256" key="7">
    <source>
        <dbReference type="HAMAP-Rule" id="MF_00017"/>
    </source>
</evidence>
<protein>
    <recommendedName>
        <fullName evidence="7">Recombination protein RecR</fullName>
    </recommendedName>
</protein>
<proteinExistence type="inferred from homology"/>
<dbReference type="PROSITE" id="PS50880">
    <property type="entry name" value="TOPRIM"/>
    <property type="match status" value="1"/>
</dbReference>
<comment type="caution">
    <text evidence="9">The sequence shown here is derived from an EMBL/GenBank/DDBJ whole genome shotgun (WGS) entry which is preliminary data.</text>
</comment>
<organism evidence="9 10">
    <name type="scientific">Desulfoplanes formicivorans</name>
    <dbReference type="NCBI Taxonomy" id="1592317"/>
    <lineage>
        <taxon>Bacteria</taxon>
        <taxon>Pseudomonadati</taxon>
        <taxon>Thermodesulfobacteriota</taxon>
        <taxon>Desulfovibrionia</taxon>
        <taxon>Desulfovibrionales</taxon>
        <taxon>Desulfoplanaceae</taxon>
        <taxon>Desulfoplanes</taxon>
    </lineage>
</organism>
<dbReference type="InterPro" id="IPR006171">
    <property type="entry name" value="TOPRIM_dom"/>
</dbReference>
<feature type="zinc finger region" description="C4-type" evidence="7">
    <location>
        <begin position="58"/>
        <end position="73"/>
    </location>
</feature>
<evidence type="ECO:0000256" key="2">
    <source>
        <dbReference type="ARBA" id="ARBA00022763"/>
    </source>
</evidence>
<dbReference type="STRING" id="1592317.DPF_1580"/>
<evidence type="ECO:0000313" key="10">
    <source>
        <dbReference type="Proteomes" id="UP000095200"/>
    </source>
</evidence>
<reference evidence="10" key="1">
    <citation type="submission" date="2016-06" db="EMBL/GenBank/DDBJ databases">
        <title>Draft genome sequence of Desulfoplanes formicivorans strain Pf12B.</title>
        <authorList>
            <person name="Watanabe M."/>
            <person name="Kojima H."/>
            <person name="Fukui M."/>
        </authorList>
    </citation>
    <scope>NUCLEOTIDE SEQUENCE [LARGE SCALE GENOMIC DNA]</scope>
    <source>
        <strain evidence="10">Pf12B</strain>
    </source>
</reference>
<accession>A0A194AHR3</accession>
<keyword evidence="3 7" id="KW-0863">Zinc-finger</keyword>
<evidence type="ECO:0000259" key="8">
    <source>
        <dbReference type="PROSITE" id="PS50880"/>
    </source>
</evidence>
<feature type="domain" description="Toprim" evidence="8">
    <location>
        <begin position="81"/>
        <end position="178"/>
    </location>
</feature>
<dbReference type="EMBL" id="BDFE01000015">
    <property type="protein sequence ID" value="GAU08863.1"/>
    <property type="molecule type" value="Genomic_DNA"/>
</dbReference>
<keyword evidence="4 7" id="KW-0862">Zinc</keyword>
<gene>
    <name evidence="7" type="primary">recR</name>
    <name evidence="9" type="ORF">DPF_1580</name>
</gene>
<dbReference type="Pfam" id="PF02132">
    <property type="entry name" value="RecR_ZnF"/>
    <property type="match status" value="1"/>
</dbReference>
<keyword evidence="2 7" id="KW-0227">DNA damage</keyword>